<keyword evidence="3" id="KW-1185">Reference proteome</keyword>
<comment type="caution">
    <text evidence="2">The sequence shown here is derived from an EMBL/GenBank/DDBJ whole genome shotgun (WGS) entry which is preliminary data.</text>
</comment>
<reference evidence="2 3" key="1">
    <citation type="journal article" date="2015" name="Antonie Van Leeuwenhoek">
        <title>Streptomyces klenkii sp. nov., isolated from deep marine sediment.</title>
        <authorList>
            <person name="Veyisoglu A."/>
            <person name="Sahin N."/>
        </authorList>
    </citation>
    <scope>NUCLEOTIDE SEQUENCE [LARGE SCALE GENOMIC DNA]</scope>
    <source>
        <strain evidence="2 3">KCTC 29202</strain>
    </source>
</reference>
<accession>A0A3B0AMA7</accession>
<organism evidence="2 3">
    <name type="scientific">Streptomyces klenkii</name>
    <dbReference type="NCBI Taxonomy" id="1420899"/>
    <lineage>
        <taxon>Bacteria</taxon>
        <taxon>Bacillati</taxon>
        <taxon>Actinomycetota</taxon>
        <taxon>Actinomycetes</taxon>
        <taxon>Kitasatosporales</taxon>
        <taxon>Streptomycetaceae</taxon>
        <taxon>Streptomyces</taxon>
    </lineage>
</organism>
<dbReference type="SMART" id="SM00108">
    <property type="entry name" value="B_lectin"/>
    <property type="match status" value="1"/>
</dbReference>
<dbReference type="Gene3D" id="2.90.10.10">
    <property type="entry name" value="Bulb-type lectin domain"/>
    <property type="match status" value="2"/>
</dbReference>
<name>A0A3B0AMA7_9ACTN</name>
<dbReference type="PROSITE" id="PS50927">
    <property type="entry name" value="BULB_LECTIN"/>
    <property type="match status" value="1"/>
</dbReference>
<evidence type="ECO:0000313" key="3">
    <source>
        <dbReference type="Proteomes" id="UP000270343"/>
    </source>
</evidence>
<dbReference type="AlphaFoldDB" id="A0A3B0AMA7"/>
<gene>
    <name evidence="2" type="ORF">D7231_31575</name>
</gene>
<dbReference type="InterPro" id="IPR036426">
    <property type="entry name" value="Bulb-type_lectin_dom_sf"/>
</dbReference>
<dbReference type="InterPro" id="IPR001480">
    <property type="entry name" value="Bulb-type_lectin_dom"/>
</dbReference>
<evidence type="ECO:0000259" key="1">
    <source>
        <dbReference type="PROSITE" id="PS50927"/>
    </source>
</evidence>
<sequence>MRMLAAGGVRLGRRLGAVAGLLEHWGCRGAGRSRRGPGQKVMRMRHPRSYSGQPAYGDANVTCGAPDPGEPLWMHHSTKGSFVRKRTTTLVAAAALSVLALAGQATAATSGNVAPAAETVAAKTVKPGTTATQTLYAPFSLERNQSVTSNTAQLVMQADGNLVIYDEFGRARWATKTVGQGWRAVFQEDGNFVVYTASGRAVWSSRTAGHPGSRLAVQDDGNVVIYDGSQAIWSSHTSH</sequence>
<dbReference type="Proteomes" id="UP000270343">
    <property type="component" value="Unassembled WGS sequence"/>
</dbReference>
<dbReference type="SUPFAM" id="SSF51110">
    <property type="entry name" value="alpha-D-mannose-specific plant lectins"/>
    <property type="match status" value="1"/>
</dbReference>
<protein>
    <recommendedName>
        <fullName evidence="1">Bulb-type lectin domain-containing protein</fullName>
    </recommendedName>
</protein>
<proteinExistence type="predicted"/>
<dbReference type="CDD" id="cd00028">
    <property type="entry name" value="B_lectin"/>
    <property type="match status" value="1"/>
</dbReference>
<dbReference type="EMBL" id="RBAM01000023">
    <property type="protein sequence ID" value="RKN61955.1"/>
    <property type="molecule type" value="Genomic_DNA"/>
</dbReference>
<feature type="domain" description="Bulb-type lectin" evidence="1">
    <location>
        <begin position="132"/>
        <end position="238"/>
    </location>
</feature>
<evidence type="ECO:0000313" key="2">
    <source>
        <dbReference type="EMBL" id="RKN61955.1"/>
    </source>
</evidence>